<feature type="domain" description="Leucine-binding protein" evidence="4">
    <location>
        <begin position="33"/>
        <end position="361"/>
    </location>
</feature>
<organism evidence="5 6">
    <name type="scientific">Litoribacillus peritrichatus</name>
    <dbReference type="NCBI Taxonomy" id="718191"/>
    <lineage>
        <taxon>Bacteria</taxon>
        <taxon>Pseudomonadati</taxon>
        <taxon>Pseudomonadota</taxon>
        <taxon>Gammaproteobacteria</taxon>
        <taxon>Oceanospirillales</taxon>
        <taxon>Oceanospirillaceae</taxon>
        <taxon>Litoribacillus</taxon>
    </lineage>
</organism>
<dbReference type="InterPro" id="IPR028082">
    <property type="entry name" value="Peripla_BP_I"/>
</dbReference>
<evidence type="ECO:0000259" key="4">
    <source>
        <dbReference type="Pfam" id="PF13458"/>
    </source>
</evidence>
<sequence length="369" mass="41168">MSKHGTIVALVIGVLVVGLGYFVFSKSASTVRTLGVITNFEGKNSQSSIDAFKSVKLAYEEFKQKHPNLNLEILSIDNSDDPQKSKSAYETLKNKSDFIMIITTSTAFLAIYDEVTKNADTLHMIVGPTTTVISDKDDNVIRNTVDMVAEQKSIATHFNNRNVNEVLVIQEREKNQKYTDAAFKVFSDAYKGTIKHSSFSAIDVDLTAPFQKLEEVGFENVYILAGGTPREVGILIQNIHKMNADVNTVTTPWVRGAFLIEAIGKYTDKVFIPGHVSTNNVAYQAYVKSFQNRYNYLPAYQAPLTYDAARVLLEAIYNTKETNSDALKKYILSNTYEGTTGRIQFNKFGDVDGGLFFYHIDGKDYVLGQ</sequence>
<dbReference type="Proteomes" id="UP001501565">
    <property type="component" value="Unassembled WGS sequence"/>
</dbReference>
<comment type="similarity">
    <text evidence="1">Belongs to the leucine-binding protein family.</text>
</comment>
<keyword evidence="3" id="KW-1133">Transmembrane helix</keyword>
<dbReference type="EMBL" id="BAABBN010000004">
    <property type="protein sequence ID" value="GAA3920297.1"/>
    <property type="molecule type" value="Genomic_DNA"/>
</dbReference>
<keyword evidence="3" id="KW-0472">Membrane</keyword>
<evidence type="ECO:0000256" key="1">
    <source>
        <dbReference type="ARBA" id="ARBA00010062"/>
    </source>
</evidence>
<evidence type="ECO:0000256" key="3">
    <source>
        <dbReference type="SAM" id="Phobius"/>
    </source>
</evidence>
<gene>
    <name evidence="5" type="ORF">GCM10022277_14870</name>
</gene>
<feature type="transmembrane region" description="Helical" evidence="3">
    <location>
        <begin position="6"/>
        <end position="24"/>
    </location>
</feature>
<dbReference type="PANTHER" id="PTHR30483:SF6">
    <property type="entry name" value="PERIPLASMIC BINDING PROTEIN OF ABC TRANSPORTER FOR NATURAL AMINO ACIDS"/>
    <property type="match status" value="1"/>
</dbReference>
<keyword evidence="2" id="KW-0732">Signal</keyword>
<name>A0ABP7MGR0_9GAMM</name>
<dbReference type="SUPFAM" id="SSF53822">
    <property type="entry name" value="Periplasmic binding protein-like I"/>
    <property type="match status" value="1"/>
</dbReference>
<keyword evidence="6" id="KW-1185">Reference proteome</keyword>
<proteinExistence type="inferred from homology"/>
<protein>
    <submittedName>
        <fullName evidence="5">Branched-chain amino acid ABC transporter substrate-binding protein</fullName>
    </submittedName>
</protein>
<keyword evidence="3" id="KW-0812">Transmembrane</keyword>
<dbReference type="RefSeq" id="WP_344797052.1">
    <property type="nucleotide sequence ID" value="NZ_BAABBN010000004.1"/>
</dbReference>
<evidence type="ECO:0000256" key="2">
    <source>
        <dbReference type="ARBA" id="ARBA00022729"/>
    </source>
</evidence>
<accession>A0ABP7MGR0</accession>
<dbReference type="Gene3D" id="3.40.50.2300">
    <property type="match status" value="2"/>
</dbReference>
<evidence type="ECO:0000313" key="5">
    <source>
        <dbReference type="EMBL" id="GAA3920297.1"/>
    </source>
</evidence>
<dbReference type="InterPro" id="IPR028081">
    <property type="entry name" value="Leu-bd"/>
</dbReference>
<dbReference type="InterPro" id="IPR051010">
    <property type="entry name" value="BCAA_transport"/>
</dbReference>
<dbReference type="PANTHER" id="PTHR30483">
    <property type="entry name" value="LEUCINE-SPECIFIC-BINDING PROTEIN"/>
    <property type="match status" value="1"/>
</dbReference>
<dbReference type="Pfam" id="PF13458">
    <property type="entry name" value="Peripla_BP_6"/>
    <property type="match status" value="1"/>
</dbReference>
<evidence type="ECO:0000313" key="6">
    <source>
        <dbReference type="Proteomes" id="UP001501565"/>
    </source>
</evidence>
<comment type="caution">
    <text evidence="5">The sequence shown here is derived from an EMBL/GenBank/DDBJ whole genome shotgun (WGS) entry which is preliminary data.</text>
</comment>
<reference evidence="6" key="1">
    <citation type="journal article" date="2019" name="Int. J. Syst. Evol. Microbiol.">
        <title>The Global Catalogue of Microorganisms (GCM) 10K type strain sequencing project: providing services to taxonomists for standard genome sequencing and annotation.</title>
        <authorList>
            <consortium name="The Broad Institute Genomics Platform"/>
            <consortium name="The Broad Institute Genome Sequencing Center for Infectious Disease"/>
            <person name="Wu L."/>
            <person name="Ma J."/>
        </authorList>
    </citation>
    <scope>NUCLEOTIDE SEQUENCE [LARGE SCALE GENOMIC DNA]</scope>
    <source>
        <strain evidence="6">JCM 17551</strain>
    </source>
</reference>